<evidence type="ECO:0000313" key="1">
    <source>
        <dbReference type="Proteomes" id="UP000887574"/>
    </source>
</evidence>
<reference evidence="2" key="1">
    <citation type="submission" date="2022-11" db="UniProtKB">
        <authorList>
            <consortium name="WormBaseParasite"/>
        </authorList>
    </citation>
    <scope>IDENTIFICATION</scope>
</reference>
<name>A0A915DJZ9_9BILA</name>
<dbReference type="WBParaSite" id="jg20849">
    <property type="protein sequence ID" value="jg20849"/>
    <property type="gene ID" value="jg20849"/>
</dbReference>
<accession>A0A915DJZ9</accession>
<proteinExistence type="predicted"/>
<evidence type="ECO:0000313" key="2">
    <source>
        <dbReference type="WBParaSite" id="jg20849"/>
    </source>
</evidence>
<organism evidence="1 2">
    <name type="scientific">Ditylenchus dipsaci</name>
    <dbReference type="NCBI Taxonomy" id="166011"/>
    <lineage>
        <taxon>Eukaryota</taxon>
        <taxon>Metazoa</taxon>
        <taxon>Ecdysozoa</taxon>
        <taxon>Nematoda</taxon>
        <taxon>Chromadorea</taxon>
        <taxon>Rhabditida</taxon>
        <taxon>Tylenchina</taxon>
        <taxon>Tylenchomorpha</taxon>
        <taxon>Sphaerularioidea</taxon>
        <taxon>Anguinidae</taxon>
        <taxon>Anguininae</taxon>
        <taxon>Ditylenchus</taxon>
    </lineage>
</organism>
<dbReference type="AlphaFoldDB" id="A0A915DJZ9"/>
<protein>
    <submittedName>
        <fullName evidence="2">Uncharacterized protein</fullName>
    </submittedName>
</protein>
<dbReference type="Proteomes" id="UP000887574">
    <property type="component" value="Unplaced"/>
</dbReference>
<sequence length="159" mass="17159">MLETIAQIGLRSQQRYVDGDKTATGILGERRCVQCGHSLPICFYNCDLMVRAIKPSETLDDQVNILLSSMRVRVENTSNSESASAEVFLGSSTPTPIGSACGSFKGSRQLSNDTMCSSFQQTISIHSVQSTQSTCKSAARAQPPPPSGCPWAIWVVLLD</sequence>
<keyword evidence="1" id="KW-1185">Reference proteome</keyword>